<dbReference type="AlphaFoldDB" id="A0A6G5A2J8"/>
<organism evidence="2">
    <name type="scientific">Rhipicephalus microplus</name>
    <name type="common">Cattle tick</name>
    <name type="synonym">Boophilus microplus</name>
    <dbReference type="NCBI Taxonomy" id="6941"/>
    <lineage>
        <taxon>Eukaryota</taxon>
        <taxon>Metazoa</taxon>
        <taxon>Ecdysozoa</taxon>
        <taxon>Arthropoda</taxon>
        <taxon>Chelicerata</taxon>
        <taxon>Arachnida</taxon>
        <taxon>Acari</taxon>
        <taxon>Parasitiformes</taxon>
        <taxon>Ixodida</taxon>
        <taxon>Ixodoidea</taxon>
        <taxon>Ixodidae</taxon>
        <taxon>Rhipicephalinae</taxon>
        <taxon>Rhipicephalus</taxon>
        <taxon>Boophilus</taxon>
    </lineage>
</organism>
<dbReference type="OrthoDB" id="6528768at2759"/>
<evidence type="ECO:0000313" key="2">
    <source>
        <dbReference type="EMBL" id="NIE45009.1"/>
    </source>
</evidence>
<dbReference type="VEuPathDB" id="VectorBase:LOC119160014"/>
<accession>A0A6G5A2J8</accession>
<sequence length="94" mass="10508">MAFVVSLRSALLAAAILQAVFIGLSRPESTTEEEDVNTEFCNETCTTNRHCSNSSCFCVFVNNSNFGQCWTWSWDGEYNETLLEAATPRQISNQ</sequence>
<proteinExistence type="predicted"/>
<evidence type="ECO:0000256" key="1">
    <source>
        <dbReference type="SAM" id="SignalP"/>
    </source>
</evidence>
<name>A0A6G5A2J8_RHIMP</name>
<feature type="signal peptide" evidence="1">
    <location>
        <begin position="1"/>
        <end position="27"/>
    </location>
</feature>
<protein>
    <submittedName>
        <fullName evidence="2">Putative evasin</fullName>
    </submittedName>
</protein>
<dbReference type="EMBL" id="GIKN01002736">
    <property type="protein sequence ID" value="NIE45009.1"/>
    <property type="molecule type" value="Transcribed_RNA"/>
</dbReference>
<keyword evidence="1" id="KW-0732">Signal</keyword>
<reference evidence="2" key="1">
    <citation type="submission" date="2020-03" db="EMBL/GenBank/DDBJ databases">
        <title>A transcriptome and proteome of the tick Rhipicephalus microplus shaped by the genetic composition of its hosts and developmental stage.</title>
        <authorList>
            <person name="Garcia G.R."/>
            <person name="Ribeiro J.M.C."/>
            <person name="Maruyama S.R."/>
            <person name="Gardinasse L.G."/>
            <person name="Nelson K."/>
            <person name="Ferreira B.R."/>
            <person name="Andrade T.G."/>
            <person name="Santos I.K.F.M."/>
        </authorList>
    </citation>
    <scope>NUCLEOTIDE SEQUENCE</scope>
    <source>
        <strain evidence="2">NSGR</strain>
        <tissue evidence="2">Salivary glands</tissue>
    </source>
</reference>
<feature type="chain" id="PRO_5026195169" evidence="1">
    <location>
        <begin position="28"/>
        <end position="94"/>
    </location>
</feature>